<accession>A0AAE0GVH0</accession>
<feature type="domain" description="Glycoside Hydrolase 20C C-terminal" evidence="4">
    <location>
        <begin position="542"/>
        <end position="734"/>
    </location>
</feature>
<evidence type="ECO:0000259" key="4">
    <source>
        <dbReference type="Pfam" id="PF18088"/>
    </source>
</evidence>
<dbReference type="Gene3D" id="3.20.20.80">
    <property type="entry name" value="Glycosidases"/>
    <property type="match status" value="1"/>
</dbReference>
<sequence length="979" mass="110859">MSRSTPARCRLPQSSFSLNIVPSRLVWVCMLLSLTASQGSQDTLHLSTCTYQVIAAPPELLPGLRRVTEEYKGIELKIPGSRSHETVRAASIVGVDSEICPETVADEKGPEDTGDPDAGSWRLRFEQRSNPSDDSRWVSGEQRGQFFVIGYGSAADAFYGLGQLLTAKAERDSHRQTAGSHCDPPHDFEHRADMTMIGMMLDVSRGKVPRVATVERMAQMLALGGFSHILLYMEDMIQLEGEPMFGHLRGRYSPRELQEMDDAAQQYGLELIPCIQSFGHLEQVLQWPRFAKMRDSRYRIRTDTSAPYNLLDRILATLAASLRSRRVHIGLDEPFGIDAQHAGGENGAAHRQGVVRAHLKYVAQLCKRHGLRPLAYSDPLFRLRSPDNNYYDLRVPPLEDEALEDLPEELDMVYWDYYHVEPRHYMTMIDKHAPILHRWGRGNGRQLVMATGAWTWNRFWASLPWAFGTIDAALVAAKDRGVRQVFTCLWMDDAAEVELWSAAPALAFFAARAWAPLSLTRQIVQEHAAAMGKAIAGVDARAYIVASGMDIPPGTEPGQGTSNLGKWLLWEDPLLQHLSLRTVTINISTYFADLADWLESANTARDSSSKSSEDTHEVAPHDDALTFASRLAHTLALKMAWQAQVRRVYLDGDLQQMEARVAGQQLQDLMMAVDGLWQKHRDRWLAQFKPFGLEVLEVRYGTLRSRLETARFRLLEWVASGGADKVEELEELMIDPYPHLSLSNSPTLCWGRAVTSAMPKADPVTAFPPGTTILPSKFVFKLKKMKDSFLDKFKARCTTRGDMDRTFYEEAETFAPTPHLITFRLLLALCLLRRLAPYHYDVSQVFLLEPIPEDERYYVRFSKGYIHPLGYVGAYMKKALYGHRTSGRLWSQNAHRFMTDHYPTLSRSTYDECLCIGWIDGHLFIVLICVDDFVVACVDERIRAQFQIDIMSTFQATYFGVLKQFLQLKVDVHTETRPT</sequence>
<dbReference type="AlphaFoldDB" id="A0AAE0GVH0"/>
<dbReference type="InterPro" id="IPR017853">
    <property type="entry name" value="GH"/>
</dbReference>
<dbReference type="Pfam" id="PF18088">
    <property type="entry name" value="Glyco_H_20C_C"/>
    <property type="match status" value="1"/>
</dbReference>
<name>A0AAE0GVH0_9CHLO</name>
<organism evidence="5 6">
    <name type="scientific">Cymbomonas tetramitiformis</name>
    <dbReference type="NCBI Taxonomy" id="36881"/>
    <lineage>
        <taxon>Eukaryota</taxon>
        <taxon>Viridiplantae</taxon>
        <taxon>Chlorophyta</taxon>
        <taxon>Pyramimonadophyceae</taxon>
        <taxon>Pyramimonadales</taxon>
        <taxon>Pyramimonadaceae</taxon>
        <taxon>Cymbomonas</taxon>
    </lineage>
</organism>
<dbReference type="PANTHER" id="PTHR21040">
    <property type="entry name" value="BCDNA.GH04120"/>
    <property type="match status" value="1"/>
</dbReference>
<dbReference type="InterPro" id="IPR013103">
    <property type="entry name" value="RVT_2"/>
</dbReference>
<evidence type="ECO:0000259" key="3">
    <source>
        <dbReference type="Pfam" id="PF07727"/>
    </source>
</evidence>
<evidence type="ECO:0000313" key="6">
    <source>
        <dbReference type="Proteomes" id="UP001190700"/>
    </source>
</evidence>
<feature type="region of interest" description="Disordered" evidence="1">
    <location>
        <begin position="102"/>
        <end position="122"/>
    </location>
</feature>
<keyword evidence="6" id="KW-1185">Reference proteome</keyword>
<evidence type="ECO:0000256" key="1">
    <source>
        <dbReference type="SAM" id="MobiDB-lite"/>
    </source>
</evidence>
<feature type="domain" description="Reverse transcriptase Ty1/copia-type" evidence="3">
    <location>
        <begin position="767"/>
        <end position="972"/>
    </location>
</feature>
<comment type="caution">
    <text evidence="5">The sequence shown here is derived from an EMBL/GenBank/DDBJ whole genome shotgun (WGS) entry which is preliminary data.</text>
</comment>
<dbReference type="SUPFAM" id="SSF51445">
    <property type="entry name" value="(Trans)glycosidases"/>
    <property type="match status" value="1"/>
</dbReference>
<evidence type="ECO:0008006" key="7">
    <source>
        <dbReference type="Google" id="ProtNLM"/>
    </source>
</evidence>
<dbReference type="InterPro" id="IPR038901">
    <property type="entry name" value="HEXDC-like"/>
</dbReference>
<dbReference type="PANTHER" id="PTHR21040:SF8">
    <property type="entry name" value="BCDNA.GH04120"/>
    <property type="match status" value="1"/>
</dbReference>
<proteinExistence type="predicted"/>
<dbReference type="EMBL" id="LGRX02002089">
    <property type="protein sequence ID" value="KAK3284923.1"/>
    <property type="molecule type" value="Genomic_DNA"/>
</dbReference>
<feature type="chain" id="PRO_5042128466" description="Beta-N-acetylhexosaminidase" evidence="2">
    <location>
        <begin position="38"/>
        <end position="979"/>
    </location>
</feature>
<dbReference type="InterPro" id="IPR041063">
    <property type="entry name" value="Glyco_H_20C_C"/>
</dbReference>
<evidence type="ECO:0000313" key="5">
    <source>
        <dbReference type="EMBL" id="KAK3284923.1"/>
    </source>
</evidence>
<protein>
    <recommendedName>
        <fullName evidence="7">Beta-N-acetylhexosaminidase</fullName>
    </recommendedName>
</protein>
<gene>
    <name evidence="5" type="ORF">CYMTET_7450</name>
</gene>
<dbReference type="Proteomes" id="UP001190700">
    <property type="component" value="Unassembled WGS sequence"/>
</dbReference>
<dbReference type="Pfam" id="PF07727">
    <property type="entry name" value="RVT_2"/>
    <property type="match status" value="1"/>
</dbReference>
<feature type="signal peptide" evidence="2">
    <location>
        <begin position="1"/>
        <end position="37"/>
    </location>
</feature>
<dbReference type="Gene3D" id="1.20.120.670">
    <property type="entry name" value="N-acetyl-b-d-glucoasminidase"/>
    <property type="match status" value="1"/>
</dbReference>
<evidence type="ECO:0000256" key="2">
    <source>
        <dbReference type="SAM" id="SignalP"/>
    </source>
</evidence>
<reference evidence="5 6" key="1">
    <citation type="journal article" date="2015" name="Genome Biol. Evol.">
        <title>Comparative Genomics of a Bacterivorous Green Alga Reveals Evolutionary Causalities and Consequences of Phago-Mixotrophic Mode of Nutrition.</title>
        <authorList>
            <person name="Burns J.A."/>
            <person name="Paasch A."/>
            <person name="Narechania A."/>
            <person name="Kim E."/>
        </authorList>
    </citation>
    <scope>NUCLEOTIDE SEQUENCE [LARGE SCALE GENOMIC DNA]</scope>
    <source>
        <strain evidence="5 6">PLY_AMNH</strain>
    </source>
</reference>
<keyword evidence="2" id="KW-0732">Signal</keyword>
<dbReference type="GO" id="GO:0015929">
    <property type="term" value="F:hexosaminidase activity"/>
    <property type="evidence" value="ECO:0007669"/>
    <property type="project" value="InterPro"/>
</dbReference>